<feature type="compositionally biased region" description="Polar residues" evidence="4">
    <location>
        <begin position="292"/>
        <end position="308"/>
    </location>
</feature>
<dbReference type="PANTHER" id="PTHR45831:SF2">
    <property type="entry name" value="LD24721P"/>
    <property type="match status" value="1"/>
</dbReference>
<accession>A0A1Q3BVX0</accession>
<name>A0A1Q3BVX0_CEPFO</name>
<dbReference type="STRING" id="3775.A0A1Q3BVX0"/>
<feature type="region of interest" description="Disordered" evidence="4">
    <location>
        <begin position="394"/>
        <end position="414"/>
    </location>
</feature>
<dbReference type="InterPro" id="IPR047150">
    <property type="entry name" value="SGT"/>
</dbReference>
<keyword evidence="6" id="KW-1185">Reference proteome</keyword>
<dbReference type="FunCoup" id="A0A1Q3BVX0">
    <property type="interactions" value="595"/>
</dbReference>
<dbReference type="Pfam" id="PF07719">
    <property type="entry name" value="TPR_2"/>
    <property type="match status" value="1"/>
</dbReference>
<dbReference type="Gene3D" id="1.25.40.10">
    <property type="entry name" value="Tetratricopeptide repeat domain"/>
    <property type="match status" value="1"/>
</dbReference>
<comment type="caution">
    <text evidence="5">The sequence shown here is derived from an EMBL/GenBank/DDBJ whole genome shotgun (WGS) entry which is preliminary data.</text>
</comment>
<keyword evidence="2 3" id="KW-0802">TPR repeat</keyword>
<dbReference type="FunFam" id="1.25.40.10:FF:000330">
    <property type="entry name" value="Tetratricopeptide repeat (TPR)-like superfamily protein"/>
    <property type="match status" value="1"/>
</dbReference>
<dbReference type="Proteomes" id="UP000187406">
    <property type="component" value="Unassembled WGS sequence"/>
</dbReference>
<dbReference type="AlphaFoldDB" id="A0A1Q3BVX0"/>
<evidence type="ECO:0000256" key="3">
    <source>
        <dbReference type="PROSITE-ProRule" id="PRU00339"/>
    </source>
</evidence>
<dbReference type="InterPro" id="IPR019734">
    <property type="entry name" value="TPR_rpt"/>
</dbReference>
<feature type="region of interest" description="Disordered" evidence="4">
    <location>
        <begin position="340"/>
        <end position="368"/>
    </location>
</feature>
<evidence type="ECO:0000313" key="6">
    <source>
        <dbReference type="Proteomes" id="UP000187406"/>
    </source>
</evidence>
<organism evidence="5 6">
    <name type="scientific">Cephalotus follicularis</name>
    <name type="common">Albany pitcher plant</name>
    <dbReference type="NCBI Taxonomy" id="3775"/>
    <lineage>
        <taxon>Eukaryota</taxon>
        <taxon>Viridiplantae</taxon>
        <taxon>Streptophyta</taxon>
        <taxon>Embryophyta</taxon>
        <taxon>Tracheophyta</taxon>
        <taxon>Spermatophyta</taxon>
        <taxon>Magnoliopsida</taxon>
        <taxon>eudicotyledons</taxon>
        <taxon>Gunneridae</taxon>
        <taxon>Pentapetalae</taxon>
        <taxon>rosids</taxon>
        <taxon>fabids</taxon>
        <taxon>Oxalidales</taxon>
        <taxon>Cephalotaceae</taxon>
        <taxon>Cephalotus</taxon>
    </lineage>
</organism>
<dbReference type="Pfam" id="PF00515">
    <property type="entry name" value="TPR_1"/>
    <property type="match status" value="1"/>
</dbReference>
<dbReference type="InterPro" id="IPR013105">
    <property type="entry name" value="TPR_2"/>
</dbReference>
<evidence type="ECO:0000256" key="1">
    <source>
        <dbReference type="ARBA" id="ARBA00022737"/>
    </source>
</evidence>
<dbReference type="Gene3D" id="1.20.5.420">
    <property type="entry name" value="Immunoglobulin FC, subunit C"/>
    <property type="match status" value="1"/>
</dbReference>
<dbReference type="EMBL" id="BDDD01000953">
    <property type="protein sequence ID" value="GAV71978.1"/>
    <property type="molecule type" value="Genomic_DNA"/>
</dbReference>
<dbReference type="SMART" id="SM00028">
    <property type="entry name" value="TPR"/>
    <property type="match status" value="3"/>
</dbReference>
<dbReference type="GO" id="GO:0072380">
    <property type="term" value="C:TRC complex"/>
    <property type="evidence" value="ECO:0007669"/>
    <property type="project" value="TreeGrafter"/>
</dbReference>
<dbReference type="PROSITE" id="PS50005">
    <property type="entry name" value="TPR"/>
    <property type="match status" value="2"/>
</dbReference>
<gene>
    <name evidence="5" type="ORF">CFOL_v3_15467</name>
</gene>
<dbReference type="InParanoid" id="A0A1Q3BVX0"/>
<evidence type="ECO:0000256" key="4">
    <source>
        <dbReference type="SAM" id="MobiDB-lite"/>
    </source>
</evidence>
<feature type="compositionally biased region" description="Basic and acidic residues" evidence="4">
    <location>
        <begin position="280"/>
        <end position="291"/>
    </location>
</feature>
<dbReference type="PANTHER" id="PTHR45831">
    <property type="entry name" value="LD24721P"/>
    <property type="match status" value="1"/>
</dbReference>
<proteinExistence type="predicted"/>
<keyword evidence="1" id="KW-0677">Repeat</keyword>
<evidence type="ECO:0000256" key="2">
    <source>
        <dbReference type="ARBA" id="ARBA00022803"/>
    </source>
</evidence>
<dbReference type="InterPro" id="IPR011990">
    <property type="entry name" value="TPR-like_helical_dom_sf"/>
</dbReference>
<dbReference type="GO" id="GO:0016020">
    <property type="term" value="C:membrane"/>
    <property type="evidence" value="ECO:0007669"/>
    <property type="project" value="TreeGrafter"/>
</dbReference>
<dbReference type="SUPFAM" id="SSF48452">
    <property type="entry name" value="TPR-like"/>
    <property type="match status" value="1"/>
</dbReference>
<evidence type="ECO:0000313" key="5">
    <source>
        <dbReference type="EMBL" id="GAV71978.1"/>
    </source>
</evidence>
<feature type="region of interest" description="Disordered" evidence="4">
    <location>
        <begin position="280"/>
        <end position="320"/>
    </location>
</feature>
<protein>
    <submittedName>
        <fullName evidence="5">TPR_2 domain-containing protein/TPR_11 domain-containing protein</fullName>
    </submittedName>
</protein>
<sequence>MAKLTTDSLLSRRIAHSFLDFLNYVEVGEGVDAEALEVAKECLTEVFKLNSPSLNHFAKPDSLIDIFTSLEDTHSVNNLNRTDSPVTSKSLGDDWTTQPNAIGTSKDELFGQFIAALEKIHFIGAMPDGNDDPDQLDKATRLFHDAVNEMERSGGEAYNQNTLAETLKSQGNGAMQSKLYSEAIELYSLAIALCENNAVYYCNRAAAYTQINSYADAIRDCYKSVEIDPNYSKAYSRLGLAYYAQGNYIDAINKGFKKALQLDPNNEYVRENIRVAVQKLRDPQQWTERDQNTSSDHNNQESQSTAGSRSHGIPPFMPMPFNTSALPVDFASMLRNMVGNASQGQTSHDRQGEDGNGNGPDEPGIRVGNNFNLNFGEQMPEDITGALRSMMEMFSGAAPHGSSQDTTHERPAAN</sequence>
<feature type="repeat" description="TPR" evidence="3">
    <location>
        <begin position="198"/>
        <end position="231"/>
    </location>
</feature>
<dbReference type="OrthoDB" id="2423701at2759"/>
<reference evidence="6" key="1">
    <citation type="submission" date="2016-04" db="EMBL/GenBank/DDBJ databases">
        <title>Cephalotus genome sequencing.</title>
        <authorList>
            <person name="Fukushima K."/>
            <person name="Hasebe M."/>
            <person name="Fang X."/>
        </authorList>
    </citation>
    <scope>NUCLEOTIDE SEQUENCE [LARGE SCALE GENOMIC DNA]</scope>
    <source>
        <strain evidence="6">cv. St1</strain>
    </source>
</reference>
<feature type="repeat" description="TPR" evidence="3">
    <location>
        <begin position="232"/>
        <end position="266"/>
    </location>
</feature>
<dbReference type="GO" id="GO:0006620">
    <property type="term" value="P:post-translational protein targeting to endoplasmic reticulum membrane"/>
    <property type="evidence" value="ECO:0007669"/>
    <property type="project" value="TreeGrafter"/>
</dbReference>
<dbReference type="GO" id="GO:0060090">
    <property type="term" value="F:molecular adaptor activity"/>
    <property type="evidence" value="ECO:0007669"/>
    <property type="project" value="TreeGrafter"/>
</dbReference>